<evidence type="ECO:0000256" key="4">
    <source>
        <dbReference type="RuleBase" id="RU003719"/>
    </source>
</evidence>
<evidence type="ECO:0000259" key="6">
    <source>
        <dbReference type="Pfam" id="PF02826"/>
    </source>
</evidence>
<dbReference type="GO" id="GO:0030267">
    <property type="term" value="F:glyoxylate reductase (NADPH) activity"/>
    <property type="evidence" value="ECO:0007669"/>
    <property type="project" value="TreeGrafter"/>
</dbReference>
<dbReference type="GO" id="GO:0051287">
    <property type="term" value="F:NAD binding"/>
    <property type="evidence" value="ECO:0007669"/>
    <property type="project" value="InterPro"/>
</dbReference>
<protein>
    <submittedName>
        <fullName evidence="7">Hydroxyacid dehydrogenase</fullName>
    </submittedName>
</protein>
<comment type="caution">
    <text evidence="7">The sequence shown here is derived from an EMBL/GenBank/DDBJ whole genome shotgun (WGS) entry which is preliminary data.</text>
</comment>
<feature type="domain" description="D-isomer specific 2-hydroxyacid dehydrogenase catalytic" evidence="5">
    <location>
        <begin position="44"/>
        <end position="318"/>
    </location>
</feature>
<dbReference type="PROSITE" id="PS00671">
    <property type="entry name" value="D_2_HYDROXYACID_DH_3"/>
    <property type="match status" value="1"/>
</dbReference>
<dbReference type="InterPro" id="IPR050223">
    <property type="entry name" value="D-isomer_2-hydroxyacid_DH"/>
</dbReference>
<gene>
    <name evidence="7" type="ORF">F4Y42_16220</name>
</gene>
<keyword evidence="2 4" id="KW-0560">Oxidoreductase</keyword>
<dbReference type="Gene3D" id="3.40.50.720">
    <property type="entry name" value="NAD(P)-binding Rossmann-like Domain"/>
    <property type="match status" value="2"/>
</dbReference>
<evidence type="ECO:0000313" key="7">
    <source>
        <dbReference type="EMBL" id="MXY94986.1"/>
    </source>
</evidence>
<dbReference type="InterPro" id="IPR006139">
    <property type="entry name" value="D-isomer_2_OHA_DH_cat_dom"/>
</dbReference>
<accession>A0A6B0YV43</accession>
<proteinExistence type="inferred from homology"/>
<feature type="domain" description="D-isomer specific 2-hydroxyacid dehydrogenase NAD-binding" evidence="6">
    <location>
        <begin position="109"/>
        <end position="287"/>
    </location>
</feature>
<organism evidence="7">
    <name type="scientific">Caldilineaceae bacterium SB0664_bin_27</name>
    <dbReference type="NCBI Taxonomy" id="2605260"/>
    <lineage>
        <taxon>Bacteria</taxon>
        <taxon>Bacillati</taxon>
        <taxon>Chloroflexota</taxon>
        <taxon>Caldilineae</taxon>
        <taxon>Caldilineales</taxon>
        <taxon>Caldilineaceae</taxon>
    </lineage>
</organism>
<dbReference type="InterPro" id="IPR036291">
    <property type="entry name" value="NAD(P)-bd_dom_sf"/>
</dbReference>
<dbReference type="GO" id="GO:0016618">
    <property type="term" value="F:hydroxypyruvate reductase [NAD(P)H] activity"/>
    <property type="evidence" value="ECO:0007669"/>
    <property type="project" value="TreeGrafter"/>
</dbReference>
<sequence length="324" mass="35307">MQVLFLPFNPVMSYWYDGFVEAVGGRYPIKMYDPGKPVAPQFEGIDVVVACAGCTHEMVDASVEAGVKLWQVLSVGVDHWDMPYFFRKEMPFAHTPGPFSAIALAEHALTLMLLIAKNHRAAQANMRGELFSLPLNDELAGKKLGLIGLGASGRELAKRGHAMGMEVMAIDIADIPQSVRDECHVSFFGDPSAMDHVIAEADYLSLHTPSTAQTRHMIGARQLELMKPTAVLINVARGLLMDVDALVEALQNGQIRGAGLDAFATEPLPSSHPLLQMENVFCTPHIAGVTRETAQRRGQAAADNVERVSKGLEPLYQVTPDNYS</sequence>
<dbReference type="InterPro" id="IPR029753">
    <property type="entry name" value="D-isomer_DH_CS"/>
</dbReference>
<comment type="similarity">
    <text evidence="1 4">Belongs to the D-isomer specific 2-hydroxyacid dehydrogenase family.</text>
</comment>
<reference evidence="7" key="1">
    <citation type="submission" date="2019-09" db="EMBL/GenBank/DDBJ databases">
        <title>Characterisation of the sponge microbiome using genome-centric metagenomics.</title>
        <authorList>
            <person name="Engelberts J.P."/>
            <person name="Robbins S.J."/>
            <person name="De Goeij J.M."/>
            <person name="Aranda M."/>
            <person name="Bell S.C."/>
            <person name="Webster N.S."/>
        </authorList>
    </citation>
    <scope>NUCLEOTIDE SEQUENCE</scope>
    <source>
        <strain evidence="7">SB0664_bin_27</strain>
    </source>
</reference>
<evidence type="ECO:0000259" key="5">
    <source>
        <dbReference type="Pfam" id="PF00389"/>
    </source>
</evidence>
<dbReference type="SUPFAM" id="SSF51735">
    <property type="entry name" value="NAD(P)-binding Rossmann-fold domains"/>
    <property type="match status" value="1"/>
</dbReference>
<dbReference type="EMBL" id="VXRG01000131">
    <property type="protein sequence ID" value="MXY94986.1"/>
    <property type="molecule type" value="Genomic_DNA"/>
</dbReference>
<dbReference type="SUPFAM" id="SSF52283">
    <property type="entry name" value="Formate/glycerate dehydrogenase catalytic domain-like"/>
    <property type="match status" value="1"/>
</dbReference>
<dbReference type="Pfam" id="PF00389">
    <property type="entry name" value="2-Hacid_dh"/>
    <property type="match status" value="1"/>
</dbReference>
<dbReference type="Pfam" id="PF02826">
    <property type="entry name" value="2-Hacid_dh_C"/>
    <property type="match status" value="1"/>
</dbReference>
<name>A0A6B0YV43_9CHLR</name>
<keyword evidence="3" id="KW-0520">NAD</keyword>
<dbReference type="InterPro" id="IPR006140">
    <property type="entry name" value="D-isomer_DH_NAD-bd"/>
</dbReference>
<evidence type="ECO:0000256" key="3">
    <source>
        <dbReference type="ARBA" id="ARBA00023027"/>
    </source>
</evidence>
<evidence type="ECO:0000256" key="1">
    <source>
        <dbReference type="ARBA" id="ARBA00005854"/>
    </source>
</evidence>
<dbReference type="AlphaFoldDB" id="A0A6B0YV43"/>
<dbReference type="GO" id="GO:0005829">
    <property type="term" value="C:cytosol"/>
    <property type="evidence" value="ECO:0007669"/>
    <property type="project" value="TreeGrafter"/>
</dbReference>
<evidence type="ECO:0000256" key="2">
    <source>
        <dbReference type="ARBA" id="ARBA00023002"/>
    </source>
</evidence>
<dbReference type="PANTHER" id="PTHR10996">
    <property type="entry name" value="2-HYDROXYACID DEHYDROGENASE-RELATED"/>
    <property type="match status" value="1"/>
</dbReference>
<dbReference type="PANTHER" id="PTHR10996:SF178">
    <property type="entry name" value="2-HYDROXYACID DEHYDROGENASE YGL185C-RELATED"/>
    <property type="match status" value="1"/>
</dbReference>